<reference evidence="4" key="2">
    <citation type="submission" date="2015-01" db="EMBL/GenBank/DDBJ databases">
        <title>Evolutionary Origins and Diversification of the Mycorrhizal Mutualists.</title>
        <authorList>
            <consortium name="DOE Joint Genome Institute"/>
            <consortium name="Mycorrhizal Genomics Consortium"/>
            <person name="Kohler A."/>
            <person name="Kuo A."/>
            <person name="Nagy L.G."/>
            <person name="Floudas D."/>
            <person name="Copeland A."/>
            <person name="Barry K.W."/>
            <person name="Cichocki N."/>
            <person name="Veneault-Fourrey C."/>
            <person name="LaButti K."/>
            <person name="Lindquist E.A."/>
            <person name="Lipzen A."/>
            <person name="Lundell T."/>
            <person name="Morin E."/>
            <person name="Murat C."/>
            <person name="Riley R."/>
            <person name="Ohm R."/>
            <person name="Sun H."/>
            <person name="Tunlid A."/>
            <person name="Henrissat B."/>
            <person name="Grigoriev I.V."/>
            <person name="Hibbett D.S."/>
            <person name="Martin F."/>
        </authorList>
    </citation>
    <scope>NUCLEOTIDE SEQUENCE [LARGE SCALE GENOMIC DNA]</scope>
    <source>
        <strain evidence="4">Marx 270</strain>
    </source>
</reference>
<protein>
    <recommendedName>
        <fullName evidence="2">Myb/SANT-like domain-containing protein</fullName>
    </recommendedName>
</protein>
<evidence type="ECO:0000313" key="3">
    <source>
        <dbReference type="EMBL" id="KIO01810.1"/>
    </source>
</evidence>
<dbReference type="HOGENOM" id="CLU_045159_0_0_1"/>
<feature type="compositionally biased region" description="Low complexity" evidence="1">
    <location>
        <begin position="281"/>
        <end position="292"/>
    </location>
</feature>
<name>A0A0C3NLJ1_PISTI</name>
<organism evidence="3 4">
    <name type="scientific">Pisolithus tinctorius Marx 270</name>
    <dbReference type="NCBI Taxonomy" id="870435"/>
    <lineage>
        <taxon>Eukaryota</taxon>
        <taxon>Fungi</taxon>
        <taxon>Dikarya</taxon>
        <taxon>Basidiomycota</taxon>
        <taxon>Agaricomycotina</taxon>
        <taxon>Agaricomycetes</taxon>
        <taxon>Agaricomycetidae</taxon>
        <taxon>Boletales</taxon>
        <taxon>Sclerodermatineae</taxon>
        <taxon>Pisolithaceae</taxon>
        <taxon>Pisolithus</taxon>
    </lineage>
</organism>
<sequence>MITHRYDDLKPVIAHITSATLCIVHVTGLLVLLESDQESETMSSHKWTDPETHALLDYLIKHWSEQGNTGNFKSSVFSSAAAAITPPNSPPTRTAQQVQNKWQWLKGIYNSIEGFIQCSGSGSWDEHFGANIVTPAEENVWNSYVTTNITPSGGAQSANVYAPLEAPSSNWPTNWLKDEDQETWPHNFNKPSNSNIGDMNPAPDPLYIDFMAEFPTFFPNPLHPNPLMPSASPSISASIVVLTQGVGTLSASIPAYPPFPMKGPGTSSGSVSRTGKERHTFSSGPYPTSYTSTPPPLHKPSCGSGQSSARSFGPPRNQQPALPKLSAGTTVFGLTGTVNHMTDLLSLIYHDSTNASAASPAPAPAPTIQHGAATTNTVDYLSKALTLLSTEDSLLPVEVGAFMVHTVTVDEKKAMMYTSITNPTLHQAVANQEYQQSIAGHLREGGVDQGGPL</sequence>
<dbReference type="AlphaFoldDB" id="A0A0C3NLJ1"/>
<dbReference type="Pfam" id="PF12776">
    <property type="entry name" value="Myb_DNA-bind_3"/>
    <property type="match status" value="1"/>
</dbReference>
<evidence type="ECO:0000259" key="2">
    <source>
        <dbReference type="Pfam" id="PF12776"/>
    </source>
</evidence>
<proteinExistence type="predicted"/>
<feature type="region of interest" description="Disordered" evidence="1">
    <location>
        <begin position="258"/>
        <end position="323"/>
    </location>
</feature>
<evidence type="ECO:0000256" key="1">
    <source>
        <dbReference type="SAM" id="MobiDB-lite"/>
    </source>
</evidence>
<dbReference type="InParanoid" id="A0A0C3NLJ1"/>
<dbReference type="EMBL" id="KN831985">
    <property type="protein sequence ID" value="KIO01810.1"/>
    <property type="molecule type" value="Genomic_DNA"/>
</dbReference>
<accession>A0A0C3NLJ1</accession>
<reference evidence="3 4" key="1">
    <citation type="submission" date="2014-04" db="EMBL/GenBank/DDBJ databases">
        <authorList>
            <consortium name="DOE Joint Genome Institute"/>
            <person name="Kuo A."/>
            <person name="Kohler A."/>
            <person name="Costa M.D."/>
            <person name="Nagy L.G."/>
            <person name="Floudas D."/>
            <person name="Copeland A."/>
            <person name="Barry K.W."/>
            <person name="Cichocki N."/>
            <person name="Veneault-Fourrey C."/>
            <person name="LaButti K."/>
            <person name="Lindquist E.A."/>
            <person name="Lipzen A."/>
            <person name="Lundell T."/>
            <person name="Morin E."/>
            <person name="Murat C."/>
            <person name="Sun H."/>
            <person name="Tunlid A."/>
            <person name="Henrissat B."/>
            <person name="Grigoriev I.V."/>
            <person name="Hibbett D.S."/>
            <person name="Martin F."/>
            <person name="Nordberg H.P."/>
            <person name="Cantor M.N."/>
            <person name="Hua S.X."/>
        </authorList>
    </citation>
    <scope>NUCLEOTIDE SEQUENCE [LARGE SCALE GENOMIC DNA]</scope>
    <source>
        <strain evidence="3 4">Marx 270</strain>
    </source>
</reference>
<feature type="compositionally biased region" description="Polar residues" evidence="1">
    <location>
        <begin position="303"/>
        <end position="320"/>
    </location>
</feature>
<keyword evidence="4" id="KW-1185">Reference proteome</keyword>
<dbReference type="Proteomes" id="UP000054217">
    <property type="component" value="Unassembled WGS sequence"/>
</dbReference>
<evidence type="ECO:0000313" key="4">
    <source>
        <dbReference type="Proteomes" id="UP000054217"/>
    </source>
</evidence>
<feature type="domain" description="Myb/SANT-like" evidence="2">
    <location>
        <begin position="46"/>
        <end position="144"/>
    </location>
</feature>
<gene>
    <name evidence="3" type="ORF">M404DRAFT_28308</name>
</gene>
<dbReference type="InterPro" id="IPR024752">
    <property type="entry name" value="Myb/SANT-like_dom"/>
</dbReference>